<gene>
    <name evidence="8" type="ORF">VTK73DRAFT_6966</name>
</gene>
<dbReference type="InterPro" id="IPR004299">
    <property type="entry name" value="MBOAT_fam"/>
</dbReference>
<evidence type="ECO:0000256" key="3">
    <source>
        <dbReference type="ARBA" id="ARBA00022692"/>
    </source>
</evidence>
<dbReference type="Pfam" id="PF03062">
    <property type="entry name" value="MBOAT"/>
    <property type="match status" value="1"/>
</dbReference>
<accession>A0ABR3WHA8</accession>
<feature type="transmembrane region" description="Helical" evidence="7">
    <location>
        <begin position="410"/>
        <end position="428"/>
    </location>
</feature>
<feature type="region of interest" description="Disordered" evidence="6">
    <location>
        <begin position="18"/>
        <end position="52"/>
    </location>
</feature>
<sequence>MGLPSLKDIYSLDTLDTRFTTPSSVPYKPAADGPDGRGKREAEAAKPDKRAQPSKWNTPEFYLYYVVFLLVVPRMFWVAYEVSRPSDPRYPKYKHLLSPGWIPGRQIDVSDDQYHTFRSNLPYMALLLVLHPLLRRVWNSVFPLPPPAASPTKPARPTPEHADARLDQRASFDYAFAFLFLAVLHGFSALKVLLILCVNYAIATKLPRPYVPWATWVFNIGTLFANELAEGYRFRDLAAWLSSASPAADLASDPGALVRFGAWLDRHGGLMHRWEILFNITILRLISFNLDYYWSLEWRGSSPVEKQLDPAHLSERDRVKIPAPPADFHFRNYVAYAVYAPLYLTGPILTFNDYIAQLRYRPASIETDRTVRYAVRFALVLLAMEVILHYDYVGAIGKAGPDWASYTPAQLALLSYFNLHLIWLKLLIPWRLFRLWALVDGVDPPENMIRCVSNNYSAVLFWRAWHRSYNRWLIRYLYVPLGGSDFGSWRRAARSVATYLLVFTFVALWHDIQLRLLVWGWLVVLFMVPEFAARFLFPARRWEGRPTAYRMLCCVGAVANILLMMTANLVGFAVGLDGLQSILRGILRDFSGFLFLLGACSALFVGVQVMFEIRQAELRKGISLKC</sequence>
<comment type="caution">
    <text evidence="8">The sequence shown here is derived from an EMBL/GenBank/DDBJ whole genome shotgun (WGS) entry which is preliminary data.</text>
</comment>
<comment type="similarity">
    <text evidence="2">Belongs to the membrane-bound acyltransferase family.</text>
</comment>
<dbReference type="PANTHER" id="PTHR13285:SF18">
    <property type="entry name" value="PROTEIN-CYSTEINE N-PALMITOYLTRANSFERASE RASP"/>
    <property type="match status" value="1"/>
</dbReference>
<evidence type="ECO:0000256" key="2">
    <source>
        <dbReference type="ARBA" id="ARBA00010323"/>
    </source>
</evidence>
<feature type="transmembrane region" description="Helical" evidence="7">
    <location>
        <begin position="590"/>
        <end position="611"/>
    </location>
</feature>
<proteinExistence type="inferred from homology"/>
<evidence type="ECO:0000313" key="9">
    <source>
        <dbReference type="Proteomes" id="UP001586593"/>
    </source>
</evidence>
<keyword evidence="9" id="KW-1185">Reference proteome</keyword>
<evidence type="ECO:0000256" key="7">
    <source>
        <dbReference type="SAM" id="Phobius"/>
    </source>
</evidence>
<feature type="transmembrane region" description="Helical" evidence="7">
    <location>
        <begin position="333"/>
        <end position="352"/>
    </location>
</feature>
<protein>
    <submittedName>
        <fullName evidence="8">Uncharacterized protein</fullName>
    </submittedName>
</protein>
<feature type="transmembrane region" description="Helical" evidence="7">
    <location>
        <begin position="549"/>
        <end position="570"/>
    </location>
</feature>
<feature type="transmembrane region" description="Helical" evidence="7">
    <location>
        <begin position="492"/>
        <end position="510"/>
    </location>
</feature>
<evidence type="ECO:0000313" key="8">
    <source>
        <dbReference type="EMBL" id="KAL1861752.1"/>
    </source>
</evidence>
<feature type="transmembrane region" description="Helical" evidence="7">
    <location>
        <begin position="62"/>
        <end position="80"/>
    </location>
</feature>
<evidence type="ECO:0000256" key="4">
    <source>
        <dbReference type="ARBA" id="ARBA00022989"/>
    </source>
</evidence>
<dbReference type="Proteomes" id="UP001586593">
    <property type="component" value="Unassembled WGS sequence"/>
</dbReference>
<evidence type="ECO:0000256" key="5">
    <source>
        <dbReference type="ARBA" id="ARBA00023136"/>
    </source>
</evidence>
<keyword evidence="5 7" id="KW-0472">Membrane</keyword>
<name>A0ABR3WHA8_9PEZI</name>
<evidence type="ECO:0000256" key="1">
    <source>
        <dbReference type="ARBA" id="ARBA00004141"/>
    </source>
</evidence>
<feature type="transmembrane region" description="Helical" evidence="7">
    <location>
        <begin position="373"/>
        <end position="390"/>
    </location>
</feature>
<feature type="transmembrane region" description="Helical" evidence="7">
    <location>
        <begin position="174"/>
        <end position="202"/>
    </location>
</feature>
<feature type="transmembrane region" description="Helical" evidence="7">
    <location>
        <begin position="516"/>
        <end position="537"/>
    </location>
</feature>
<organism evidence="8 9">
    <name type="scientific">Phialemonium thermophilum</name>
    <dbReference type="NCBI Taxonomy" id="223376"/>
    <lineage>
        <taxon>Eukaryota</taxon>
        <taxon>Fungi</taxon>
        <taxon>Dikarya</taxon>
        <taxon>Ascomycota</taxon>
        <taxon>Pezizomycotina</taxon>
        <taxon>Sordariomycetes</taxon>
        <taxon>Sordariomycetidae</taxon>
        <taxon>Cephalothecales</taxon>
        <taxon>Cephalothecaceae</taxon>
        <taxon>Phialemonium</taxon>
    </lineage>
</organism>
<reference evidence="8 9" key="1">
    <citation type="journal article" date="2024" name="Commun. Biol.">
        <title>Comparative genomic analysis of thermophilic fungi reveals convergent evolutionary adaptations and gene losses.</title>
        <authorList>
            <person name="Steindorff A.S."/>
            <person name="Aguilar-Pontes M.V."/>
            <person name="Robinson A.J."/>
            <person name="Andreopoulos B."/>
            <person name="LaButti K."/>
            <person name="Kuo A."/>
            <person name="Mondo S."/>
            <person name="Riley R."/>
            <person name="Otillar R."/>
            <person name="Haridas S."/>
            <person name="Lipzen A."/>
            <person name="Grimwood J."/>
            <person name="Schmutz J."/>
            <person name="Clum A."/>
            <person name="Reid I.D."/>
            <person name="Moisan M.C."/>
            <person name="Butler G."/>
            <person name="Nguyen T.T.M."/>
            <person name="Dewar K."/>
            <person name="Conant G."/>
            <person name="Drula E."/>
            <person name="Henrissat B."/>
            <person name="Hansel C."/>
            <person name="Singer S."/>
            <person name="Hutchinson M.I."/>
            <person name="de Vries R.P."/>
            <person name="Natvig D.O."/>
            <person name="Powell A.J."/>
            <person name="Tsang A."/>
            <person name="Grigoriev I.V."/>
        </authorList>
    </citation>
    <scope>NUCLEOTIDE SEQUENCE [LARGE SCALE GENOMIC DNA]</scope>
    <source>
        <strain evidence="8 9">ATCC 24622</strain>
    </source>
</reference>
<evidence type="ECO:0000256" key="6">
    <source>
        <dbReference type="SAM" id="MobiDB-lite"/>
    </source>
</evidence>
<feature type="compositionally biased region" description="Basic and acidic residues" evidence="6">
    <location>
        <begin position="34"/>
        <end position="51"/>
    </location>
</feature>
<keyword evidence="3 7" id="KW-0812">Transmembrane</keyword>
<keyword evidence="4 7" id="KW-1133">Transmembrane helix</keyword>
<dbReference type="PANTHER" id="PTHR13285">
    <property type="entry name" value="ACYLTRANSFERASE"/>
    <property type="match status" value="1"/>
</dbReference>
<dbReference type="InterPro" id="IPR051085">
    <property type="entry name" value="MB_O-acyltransferase"/>
</dbReference>
<comment type="subcellular location">
    <subcellularLocation>
        <location evidence="1">Membrane</location>
        <topology evidence="1">Multi-pass membrane protein</topology>
    </subcellularLocation>
</comment>
<dbReference type="EMBL" id="JAZHXJ010000410">
    <property type="protein sequence ID" value="KAL1861752.1"/>
    <property type="molecule type" value="Genomic_DNA"/>
</dbReference>